<protein>
    <recommendedName>
        <fullName evidence="2">Glycosyl transferase family 1 domain-containing protein</fullName>
    </recommendedName>
</protein>
<evidence type="ECO:0000313" key="3">
    <source>
        <dbReference type="EMBL" id="OGG16294.1"/>
    </source>
</evidence>
<sequence length="345" mass="39108">MKIAFLNIYNGIVERGSEVFVDEIAGRFSGSYDVDVFQIGKKTDKKYTVNQITGIPYIKNQSLLYDFFLLLFSLRCFSYLLKNKYDWIVPINGGSQVIVCRVVRFVTHSKILICGHAGIGRDDKINIQFGKPDIFVALSQKALSWVKEKFPFQKTVYIPNGVDLSQFNPSLKPIDTGLRLPVILCVSALLPYKRIGLLIDAVSGIVNTSLLLIGDGPLYENLYNQAQSKIPGRFKIIKKVSHNDITRYYKTAQVFSLPSKESEAFGLVYLEALASNIPVVAPDDQSRREIVRNAGLYTDVEDPVKYSDVLIKALKNDWENKPRRQAEKFSWDTISSEYKKIIEKV</sequence>
<dbReference type="EMBL" id="MFJL01000014">
    <property type="protein sequence ID" value="OGG16294.1"/>
    <property type="molecule type" value="Genomic_DNA"/>
</dbReference>
<evidence type="ECO:0000256" key="1">
    <source>
        <dbReference type="ARBA" id="ARBA00022679"/>
    </source>
</evidence>
<keyword evidence="1" id="KW-0808">Transferase</keyword>
<reference evidence="3 4" key="1">
    <citation type="journal article" date="2016" name="Nat. Commun.">
        <title>Thousands of microbial genomes shed light on interconnected biogeochemical processes in an aquifer system.</title>
        <authorList>
            <person name="Anantharaman K."/>
            <person name="Brown C.T."/>
            <person name="Hug L.A."/>
            <person name="Sharon I."/>
            <person name="Castelle C.J."/>
            <person name="Probst A.J."/>
            <person name="Thomas B.C."/>
            <person name="Singh A."/>
            <person name="Wilkins M.J."/>
            <person name="Karaoz U."/>
            <person name="Brodie E.L."/>
            <person name="Williams K.H."/>
            <person name="Hubbard S.S."/>
            <person name="Banfield J.F."/>
        </authorList>
    </citation>
    <scope>NUCLEOTIDE SEQUENCE [LARGE SCALE GENOMIC DNA]</scope>
</reference>
<proteinExistence type="predicted"/>
<organism evidence="3 4">
    <name type="scientific">Candidatus Gottesmanbacteria bacterium RIFCSPHIGHO2_02_FULL_39_11</name>
    <dbReference type="NCBI Taxonomy" id="1798382"/>
    <lineage>
        <taxon>Bacteria</taxon>
        <taxon>Candidatus Gottesmaniibacteriota</taxon>
    </lineage>
</organism>
<dbReference type="Proteomes" id="UP000176923">
    <property type="component" value="Unassembled WGS sequence"/>
</dbReference>
<dbReference type="PANTHER" id="PTHR46401">
    <property type="entry name" value="GLYCOSYLTRANSFERASE WBBK-RELATED"/>
    <property type="match status" value="1"/>
</dbReference>
<dbReference type="PANTHER" id="PTHR46401:SF2">
    <property type="entry name" value="GLYCOSYLTRANSFERASE WBBK-RELATED"/>
    <property type="match status" value="1"/>
</dbReference>
<dbReference type="STRING" id="1798382.A3D77_02440"/>
<dbReference type="Pfam" id="PF00534">
    <property type="entry name" value="Glycos_transf_1"/>
    <property type="match status" value="1"/>
</dbReference>
<name>A0A1F5ZVB9_9BACT</name>
<comment type="caution">
    <text evidence="3">The sequence shown here is derived from an EMBL/GenBank/DDBJ whole genome shotgun (WGS) entry which is preliminary data.</text>
</comment>
<dbReference type="Gene3D" id="3.40.50.2000">
    <property type="entry name" value="Glycogen Phosphorylase B"/>
    <property type="match status" value="2"/>
</dbReference>
<evidence type="ECO:0000313" key="4">
    <source>
        <dbReference type="Proteomes" id="UP000176923"/>
    </source>
</evidence>
<feature type="domain" description="Glycosyl transferase family 1" evidence="2">
    <location>
        <begin position="181"/>
        <end position="326"/>
    </location>
</feature>
<dbReference type="GO" id="GO:0016757">
    <property type="term" value="F:glycosyltransferase activity"/>
    <property type="evidence" value="ECO:0007669"/>
    <property type="project" value="InterPro"/>
</dbReference>
<accession>A0A1F5ZVB9</accession>
<dbReference type="SUPFAM" id="SSF53756">
    <property type="entry name" value="UDP-Glycosyltransferase/glycogen phosphorylase"/>
    <property type="match status" value="1"/>
</dbReference>
<dbReference type="GO" id="GO:0009103">
    <property type="term" value="P:lipopolysaccharide biosynthetic process"/>
    <property type="evidence" value="ECO:0007669"/>
    <property type="project" value="TreeGrafter"/>
</dbReference>
<gene>
    <name evidence="3" type="ORF">A3D77_02440</name>
</gene>
<dbReference type="InterPro" id="IPR001296">
    <property type="entry name" value="Glyco_trans_1"/>
</dbReference>
<evidence type="ECO:0000259" key="2">
    <source>
        <dbReference type="Pfam" id="PF00534"/>
    </source>
</evidence>
<dbReference type="AlphaFoldDB" id="A0A1F5ZVB9"/>